<sequence>MDWQGWVSLILLGAGIVLLALEMAIVSFGILGTLGVLAVGASVVMALAGARYGLASLGIGALLAVAVVIALLRYYGKRGLWNRIVLGDRQESREGYVPTRDLSYLLGKTGTAVTPLRPAGIAEFGEERVDVVTEGEFIERGEEVQVAEVEGPRVVVRRVPAFRTGSFVDHHF</sequence>
<dbReference type="OrthoDB" id="9806253at2"/>
<evidence type="ECO:0000256" key="2">
    <source>
        <dbReference type="ARBA" id="ARBA00022692"/>
    </source>
</evidence>
<dbReference type="InterPro" id="IPR052165">
    <property type="entry name" value="Membrane_assoc_protease"/>
</dbReference>
<feature type="domain" description="NfeD integral membrane" evidence="7">
    <location>
        <begin position="4"/>
        <end position="71"/>
    </location>
</feature>
<feature type="transmembrane region" description="Helical" evidence="5">
    <location>
        <begin position="28"/>
        <end position="48"/>
    </location>
</feature>
<feature type="domain" description="NfeD-like C-terminal" evidence="6">
    <location>
        <begin position="105"/>
        <end position="158"/>
    </location>
</feature>
<dbReference type="AlphaFoldDB" id="A0A2K8N517"/>
<dbReference type="GO" id="GO:0005886">
    <property type="term" value="C:plasma membrane"/>
    <property type="evidence" value="ECO:0007669"/>
    <property type="project" value="TreeGrafter"/>
</dbReference>
<evidence type="ECO:0000256" key="3">
    <source>
        <dbReference type="ARBA" id="ARBA00022989"/>
    </source>
</evidence>
<protein>
    <submittedName>
        <fullName evidence="8">Uncharacterized protein</fullName>
    </submittedName>
</protein>
<evidence type="ECO:0000256" key="5">
    <source>
        <dbReference type="SAM" id="Phobius"/>
    </source>
</evidence>
<keyword evidence="9" id="KW-1185">Reference proteome</keyword>
<dbReference type="KEGG" id="kyr:CVV65_05255"/>
<dbReference type="RefSeq" id="WP_100667254.1">
    <property type="nucleotide sequence ID" value="NZ_CP024955.1"/>
</dbReference>
<dbReference type="InterPro" id="IPR012340">
    <property type="entry name" value="NA-bd_OB-fold"/>
</dbReference>
<evidence type="ECO:0000313" key="8">
    <source>
        <dbReference type="EMBL" id="ATY84434.1"/>
    </source>
</evidence>
<proteinExistence type="predicted"/>
<feature type="transmembrane region" description="Helical" evidence="5">
    <location>
        <begin position="6"/>
        <end position="21"/>
    </location>
</feature>
<evidence type="ECO:0000256" key="4">
    <source>
        <dbReference type="ARBA" id="ARBA00023136"/>
    </source>
</evidence>
<dbReference type="EMBL" id="CP024955">
    <property type="protein sequence ID" value="ATY84434.1"/>
    <property type="molecule type" value="Genomic_DNA"/>
</dbReference>
<keyword evidence="2 5" id="KW-0812">Transmembrane</keyword>
<gene>
    <name evidence="8" type="ORF">CVV65_05255</name>
</gene>
<keyword evidence="4 5" id="KW-0472">Membrane</keyword>
<evidence type="ECO:0000259" key="6">
    <source>
        <dbReference type="Pfam" id="PF01957"/>
    </source>
</evidence>
<dbReference type="InterPro" id="IPR056739">
    <property type="entry name" value="NfeD_membrane"/>
</dbReference>
<accession>A0A2K8N517</accession>
<dbReference type="SUPFAM" id="SSF141322">
    <property type="entry name" value="NfeD domain-like"/>
    <property type="match status" value="1"/>
</dbReference>
<feature type="transmembrane region" description="Helical" evidence="5">
    <location>
        <begin position="54"/>
        <end position="75"/>
    </location>
</feature>
<evidence type="ECO:0000259" key="7">
    <source>
        <dbReference type="Pfam" id="PF24961"/>
    </source>
</evidence>
<dbReference type="Pfam" id="PF01957">
    <property type="entry name" value="NfeD"/>
    <property type="match status" value="1"/>
</dbReference>
<dbReference type="PANTHER" id="PTHR33507">
    <property type="entry name" value="INNER MEMBRANE PROTEIN YBBJ"/>
    <property type="match status" value="1"/>
</dbReference>
<organism evidence="8 9">
    <name type="scientific">Kyrpidia spormannii</name>
    <dbReference type="NCBI Taxonomy" id="2055160"/>
    <lineage>
        <taxon>Bacteria</taxon>
        <taxon>Bacillati</taxon>
        <taxon>Bacillota</taxon>
        <taxon>Bacilli</taxon>
        <taxon>Bacillales</taxon>
        <taxon>Alicyclobacillaceae</taxon>
        <taxon>Kyrpidia</taxon>
    </lineage>
</organism>
<comment type="subcellular location">
    <subcellularLocation>
        <location evidence="1">Membrane</location>
        <topology evidence="1">Multi-pass membrane protein</topology>
    </subcellularLocation>
</comment>
<name>A0A2K8N517_9BACL</name>
<reference evidence="9" key="1">
    <citation type="submission" date="2017-11" db="EMBL/GenBank/DDBJ databases">
        <title>Complete Genome Sequence of Kyrpidia sp. Strain EA-1, a thermophilic, hydrogen-oxidizing Bacterium, isolated from the Azores.</title>
        <authorList>
            <person name="Reiner J.E."/>
            <person name="Lapp C.J."/>
            <person name="Bunk B."/>
            <person name="Gescher J."/>
        </authorList>
    </citation>
    <scope>NUCLEOTIDE SEQUENCE [LARGE SCALE GENOMIC DNA]</scope>
    <source>
        <strain evidence="9">EA-1</strain>
    </source>
</reference>
<dbReference type="Gene3D" id="2.40.50.140">
    <property type="entry name" value="Nucleic acid-binding proteins"/>
    <property type="match status" value="1"/>
</dbReference>
<dbReference type="PANTHER" id="PTHR33507:SF3">
    <property type="entry name" value="INNER MEMBRANE PROTEIN YBBJ"/>
    <property type="match status" value="1"/>
</dbReference>
<dbReference type="Pfam" id="PF24961">
    <property type="entry name" value="NfeD_membrane"/>
    <property type="match status" value="1"/>
</dbReference>
<evidence type="ECO:0000256" key="1">
    <source>
        <dbReference type="ARBA" id="ARBA00004141"/>
    </source>
</evidence>
<dbReference type="InterPro" id="IPR002810">
    <property type="entry name" value="NfeD-like_C"/>
</dbReference>
<evidence type="ECO:0000313" key="9">
    <source>
        <dbReference type="Proteomes" id="UP000231932"/>
    </source>
</evidence>
<keyword evidence="3 5" id="KW-1133">Transmembrane helix</keyword>
<dbReference type="Proteomes" id="UP000231932">
    <property type="component" value="Chromosome"/>
</dbReference>